<reference evidence="1" key="1">
    <citation type="submission" date="2014-05" db="EMBL/GenBank/DDBJ databases">
        <authorList>
            <person name="Chronopoulou M."/>
        </authorList>
    </citation>
    <scope>NUCLEOTIDE SEQUENCE</scope>
    <source>
        <tissue evidence="1">Whole organism</tissue>
    </source>
</reference>
<dbReference type="AlphaFoldDB" id="A0A0K2V4Z4"/>
<dbReference type="EMBL" id="HACA01027670">
    <property type="protein sequence ID" value="CDW45031.1"/>
    <property type="molecule type" value="Transcribed_RNA"/>
</dbReference>
<name>A0A0K2V4Z4_LEPSM</name>
<evidence type="ECO:0000313" key="1">
    <source>
        <dbReference type="EMBL" id="CDW45031.1"/>
    </source>
</evidence>
<proteinExistence type="predicted"/>
<organism evidence="1">
    <name type="scientific">Lepeophtheirus salmonis</name>
    <name type="common">Salmon louse</name>
    <name type="synonym">Caligus salmonis</name>
    <dbReference type="NCBI Taxonomy" id="72036"/>
    <lineage>
        <taxon>Eukaryota</taxon>
        <taxon>Metazoa</taxon>
        <taxon>Ecdysozoa</taxon>
        <taxon>Arthropoda</taxon>
        <taxon>Crustacea</taxon>
        <taxon>Multicrustacea</taxon>
        <taxon>Hexanauplia</taxon>
        <taxon>Copepoda</taxon>
        <taxon>Siphonostomatoida</taxon>
        <taxon>Caligidae</taxon>
        <taxon>Lepeophtheirus</taxon>
    </lineage>
</organism>
<protein>
    <submittedName>
        <fullName evidence="1">Uncharacterized protein</fullName>
    </submittedName>
</protein>
<accession>A0A0K2V4Z4</accession>
<sequence length="74" mass="8342">MLTNLVPKELDRIYCTPDQYLLKLKVLFRCGYSYVIVIFRTEKQSNHDVDIGKNKLKSSKQGAHQSLGSIAGVA</sequence>